<accession>A0A6J7GID2</accession>
<name>A0A6J7GID2_9ZZZZ</name>
<evidence type="ECO:0000313" key="1">
    <source>
        <dbReference type="EMBL" id="CAB4903119.1"/>
    </source>
</evidence>
<gene>
    <name evidence="1" type="ORF">UFOPK3564_00702</name>
</gene>
<reference evidence="1" key="1">
    <citation type="submission" date="2020-05" db="EMBL/GenBank/DDBJ databases">
        <authorList>
            <person name="Chiriac C."/>
            <person name="Salcher M."/>
            <person name="Ghai R."/>
            <person name="Kavagutti S V."/>
        </authorList>
    </citation>
    <scope>NUCLEOTIDE SEQUENCE</scope>
</reference>
<sequence length="183" mass="19661">MTTDDDRASDEHDGAPPVRYALWIRGRLRTTVTLGDATGGHVADLSLHGWPRKRRRLRAAAEDADWTVAVRPGELTVDRDGERRMTVRGDAVELGDRRLTWPALDGGVDRVALTDPDDDRVLLVVTAADGGSDEPVAILDVAADLPDPQAVALAACAVELITRPRGRMTDGLDPAVGFDIAIP</sequence>
<protein>
    <submittedName>
        <fullName evidence="1">Unannotated protein</fullName>
    </submittedName>
</protein>
<proteinExistence type="predicted"/>
<dbReference type="EMBL" id="CAFBMK010000026">
    <property type="protein sequence ID" value="CAB4903119.1"/>
    <property type="molecule type" value="Genomic_DNA"/>
</dbReference>
<organism evidence="1">
    <name type="scientific">freshwater metagenome</name>
    <dbReference type="NCBI Taxonomy" id="449393"/>
    <lineage>
        <taxon>unclassified sequences</taxon>
        <taxon>metagenomes</taxon>
        <taxon>ecological metagenomes</taxon>
    </lineage>
</organism>
<dbReference type="AlphaFoldDB" id="A0A6J7GID2"/>